<dbReference type="GO" id="GO:0009279">
    <property type="term" value="C:cell outer membrane"/>
    <property type="evidence" value="ECO:0007669"/>
    <property type="project" value="UniProtKB-SubCell"/>
</dbReference>
<dbReference type="Proteomes" id="UP000051802">
    <property type="component" value="Unassembled WGS sequence"/>
</dbReference>
<evidence type="ECO:0000256" key="17">
    <source>
        <dbReference type="SAM" id="SignalP"/>
    </source>
</evidence>
<keyword evidence="8" id="KW-0408">Iron</keyword>
<keyword evidence="9" id="KW-0406">Ion transport</keyword>
<comment type="subcellular location">
    <subcellularLocation>
        <location evidence="1 14">Cell outer membrane</location>
        <topology evidence="1 14">Multi-pass membrane protein</topology>
    </subcellularLocation>
</comment>
<feature type="chain" id="PRO_5006391048" evidence="17">
    <location>
        <begin position="33"/>
        <end position="733"/>
    </location>
</feature>
<dbReference type="RefSeq" id="WP_057643944.1">
    <property type="nucleotide sequence ID" value="NZ_LLXU01000050.1"/>
</dbReference>
<organism evidence="20 21">
    <name type="scientific">Stenotrophomonas panacihumi</name>
    <dbReference type="NCBI Taxonomy" id="676599"/>
    <lineage>
        <taxon>Bacteria</taxon>
        <taxon>Pseudomonadati</taxon>
        <taxon>Pseudomonadota</taxon>
        <taxon>Gammaproteobacteria</taxon>
        <taxon>Lysobacterales</taxon>
        <taxon>Lysobacteraceae</taxon>
        <taxon>Stenotrophomonas</taxon>
    </lineage>
</organism>
<evidence type="ECO:0000256" key="3">
    <source>
        <dbReference type="ARBA" id="ARBA00022448"/>
    </source>
</evidence>
<dbReference type="GO" id="GO:0015891">
    <property type="term" value="P:siderophore transport"/>
    <property type="evidence" value="ECO:0007669"/>
    <property type="project" value="InterPro"/>
</dbReference>
<keyword evidence="12" id="KW-0675">Receptor</keyword>
<dbReference type="InterPro" id="IPR037066">
    <property type="entry name" value="Plug_dom_sf"/>
</dbReference>
<dbReference type="GO" id="GO:0038023">
    <property type="term" value="F:signaling receptor activity"/>
    <property type="evidence" value="ECO:0007669"/>
    <property type="project" value="InterPro"/>
</dbReference>
<dbReference type="GO" id="GO:0015344">
    <property type="term" value="F:siderophore uptake transmembrane transporter activity"/>
    <property type="evidence" value="ECO:0007669"/>
    <property type="project" value="TreeGrafter"/>
</dbReference>
<accession>A0A0R0ANL6</accession>
<dbReference type="CDD" id="cd01347">
    <property type="entry name" value="ligand_gated_channel"/>
    <property type="match status" value="1"/>
</dbReference>
<evidence type="ECO:0000256" key="8">
    <source>
        <dbReference type="ARBA" id="ARBA00023004"/>
    </source>
</evidence>
<dbReference type="PANTHER" id="PTHR32552:SF74">
    <property type="entry name" value="HYDROXAMATE SIDEROPHORE RECEPTOR FHUE"/>
    <property type="match status" value="1"/>
</dbReference>
<dbReference type="NCBIfam" id="TIGR01783">
    <property type="entry name" value="TonB-siderophor"/>
    <property type="match status" value="1"/>
</dbReference>
<dbReference type="Pfam" id="PF07715">
    <property type="entry name" value="Plug"/>
    <property type="match status" value="1"/>
</dbReference>
<name>A0A0R0ANL6_9GAMM</name>
<dbReference type="FunFam" id="2.170.130.10:FF:000010">
    <property type="entry name" value="Ferripyoverdine receptor"/>
    <property type="match status" value="1"/>
</dbReference>
<keyword evidence="13 14" id="KW-0998">Cell outer membrane</keyword>
<feature type="domain" description="TonB-dependent receptor plug" evidence="19">
    <location>
        <begin position="70"/>
        <end position="166"/>
    </location>
</feature>
<dbReference type="SUPFAM" id="SSF56935">
    <property type="entry name" value="Porins"/>
    <property type="match status" value="1"/>
</dbReference>
<dbReference type="EMBL" id="LLXU01000050">
    <property type="protein sequence ID" value="KRG46864.1"/>
    <property type="molecule type" value="Genomic_DNA"/>
</dbReference>
<keyword evidence="10 15" id="KW-0798">TonB box</keyword>
<dbReference type="Gene3D" id="2.170.130.10">
    <property type="entry name" value="TonB-dependent receptor, plug domain"/>
    <property type="match status" value="1"/>
</dbReference>
<dbReference type="Gene3D" id="2.40.170.20">
    <property type="entry name" value="TonB-dependent receptor, beta-barrel domain"/>
    <property type="match status" value="1"/>
</dbReference>
<protein>
    <submittedName>
        <fullName evidence="20">Ligand-gated channel</fullName>
    </submittedName>
</protein>
<comment type="caution">
    <text evidence="20">The sequence shown here is derived from an EMBL/GenBank/DDBJ whole genome shotgun (WGS) entry which is preliminary data.</text>
</comment>
<keyword evidence="6 14" id="KW-0812">Transmembrane</keyword>
<dbReference type="AlphaFoldDB" id="A0A0R0ANL6"/>
<reference evidence="20 21" key="1">
    <citation type="submission" date="2015-10" db="EMBL/GenBank/DDBJ databases">
        <title>Genome sequencing and analysis of members of genus Stenotrophomonas.</title>
        <authorList>
            <person name="Patil P.P."/>
            <person name="Midha S."/>
            <person name="Patil P.B."/>
        </authorList>
    </citation>
    <scope>NUCLEOTIDE SEQUENCE [LARGE SCALE GENOMIC DNA]</scope>
    <source>
        <strain evidence="20 21">JCM 16536</strain>
    </source>
</reference>
<dbReference type="InterPro" id="IPR012910">
    <property type="entry name" value="Plug_dom"/>
</dbReference>
<evidence type="ECO:0000256" key="1">
    <source>
        <dbReference type="ARBA" id="ARBA00004571"/>
    </source>
</evidence>
<evidence type="ECO:0000256" key="11">
    <source>
        <dbReference type="ARBA" id="ARBA00023136"/>
    </source>
</evidence>
<feature type="region of interest" description="Disordered" evidence="16">
    <location>
        <begin position="43"/>
        <end position="65"/>
    </location>
</feature>
<keyword evidence="4 14" id="KW-1134">Transmembrane beta strand</keyword>
<dbReference type="Pfam" id="PF00593">
    <property type="entry name" value="TonB_dep_Rec_b-barrel"/>
    <property type="match status" value="1"/>
</dbReference>
<evidence type="ECO:0000256" key="10">
    <source>
        <dbReference type="ARBA" id="ARBA00023077"/>
    </source>
</evidence>
<evidence type="ECO:0000256" key="7">
    <source>
        <dbReference type="ARBA" id="ARBA00022729"/>
    </source>
</evidence>
<evidence type="ECO:0000256" key="16">
    <source>
        <dbReference type="SAM" id="MobiDB-lite"/>
    </source>
</evidence>
<keyword evidence="7 17" id="KW-0732">Signal</keyword>
<dbReference type="InterPro" id="IPR000531">
    <property type="entry name" value="Beta-barrel_TonB"/>
</dbReference>
<keyword evidence="3 14" id="KW-0813">Transport</keyword>
<evidence type="ECO:0000256" key="5">
    <source>
        <dbReference type="ARBA" id="ARBA00022496"/>
    </source>
</evidence>
<evidence type="ECO:0000256" key="14">
    <source>
        <dbReference type="PROSITE-ProRule" id="PRU01360"/>
    </source>
</evidence>
<evidence type="ECO:0000313" key="21">
    <source>
        <dbReference type="Proteomes" id="UP000051802"/>
    </source>
</evidence>
<evidence type="ECO:0000313" key="20">
    <source>
        <dbReference type="EMBL" id="KRG46864.1"/>
    </source>
</evidence>
<evidence type="ECO:0000256" key="9">
    <source>
        <dbReference type="ARBA" id="ARBA00023065"/>
    </source>
</evidence>
<dbReference type="PROSITE" id="PS52016">
    <property type="entry name" value="TONB_DEPENDENT_REC_3"/>
    <property type="match status" value="1"/>
</dbReference>
<keyword evidence="5" id="KW-0410">Iron transport</keyword>
<evidence type="ECO:0000256" key="4">
    <source>
        <dbReference type="ARBA" id="ARBA00022452"/>
    </source>
</evidence>
<evidence type="ECO:0000256" key="2">
    <source>
        <dbReference type="ARBA" id="ARBA00009810"/>
    </source>
</evidence>
<evidence type="ECO:0000256" key="15">
    <source>
        <dbReference type="RuleBase" id="RU003357"/>
    </source>
</evidence>
<comment type="similarity">
    <text evidence="2 14 15">Belongs to the TonB-dependent receptor family.</text>
</comment>
<evidence type="ECO:0000256" key="6">
    <source>
        <dbReference type="ARBA" id="ARBA00022692"/>
    </source>
</evidence>
<dbReference type="PANTHER" id="PTHR32552">
    <property type="entry name" value="FERRICHROME IRON RECEPTOR-RELATED"/>
    <property type="match status" value="1"/>
</dbReference>
<gene>
    <name evidence="20" type="ORF">ARC20_04105</name>
</gene>
<evidence type="ECO:0000256" key="13">
    <source>
        <dbReference type="ARBA" id="ARBA00023237"/>
    </source>
</evidence>
<dbReference type="InterPro" id="IPR010105">
    <property type="entry name" value="TonB_sidphr_rcpt"/>
</dbReference>
<dbReference type="InterPro" id="IPR039426">
    <property type="entry name" value="TonB-dep_rcpt-like"/>
</dbReference>
<keyword evidence="11 14" id="KW-0472">Membrane</keyword>
<sequence>MSVAVVRPLSSRRPLVLALGAALVLSAVQAQAAEAAEAASTDAKTLDRVTVSGERQERDPSSTTRLPISVRETPQSISVIGVQQLQEQSLFDIDEVMRNTLGVNVSFYDTQRPLYYARGFQITDFQVDGLPTYSGNTNQEYDTAFYDRIEVIRGANGLLSGTGVPSATVNMFRKRPGKDFDASFSATAGRWDYRRMQADVNAPLTADGRFRARAVAAYEDRDYYYDRYHEQKSAAMAVLEGDITDSTTLTVGYQMQDNNPVGSTWGTVPFFYSDGSDADLPRSTNMAPNWTRWQRDTHTAYAQLEQHFCEHWNLKVNYARTGGDVTSVRVYGSGFPDRETGSGVYLQANKGETQDTRDALDVYLSGKFTAFGREHDVVVGGSWQDLETITPTIAITYPSDWSTCPLGGCYYIPNLYQWDGDISQPTFKRTGAWRQARTTQSGVYASTRLRLADPLALIAGARLSNWSTRTHNFNTAGEYTTTTGSYKVKDEVTPYVGLMYDIVPDVSVYASYTEIFNPQNYKDKNDNLLDPVQGSNREIGLKAAFLEGRITTNAAIFEARQDNYAMLDTSVPQGSLPDGSSAYIGVDGTKSKGWEAEIGADVLPGWRVNAGYTRAKVTRASTDLLYANFPTHTVQFSTQWMLPGAWERLSLGANVMWQSEVEGFNIDNPVYGPVTVKQDAYALVSFNANYRITDQWTATLAVRNAFDEKYWANLDYNNYGEPRFVAFTLRWKY</sequence>
<dbReference type="OrthoDB" id="8663017at2"/>
<dbReference type="InterPro" id="IPR036942">
    <property type="entry name" value="Beta-barrel_TonB_sf"/>
</dbReference>
<evidence type="ECO:0000259" key="18">
    <source>
        <dbReference type="Pfam" id="PF00593"/>
    </source>
</evidence>
<feature type="signal peptide" evidence="17">
    <location>
        <begin position="1"/>
        <end position="32"/>
    </location>
</feature>
<evidence type="ECO:0000259" key="19">
    <source>
        <dbReference type="Pfam" id="PF07715"/>
    </source>
</evidence>
<feature type="domain" description="TonB-dependent receptor-like beta-barrel" evidence="18">
    <location>
        <begin position="269"/>
        <end position="704"/>
    </location>
</feature>
<evidence type="ECO:0000256" key="12">
    <source>
        <dbReference type="ARBA" id="ARBA00023170"/>
    </source>
</evidence>
<dbReference type="STRING" id="676599.ARC20_04105"/>
<keyword evidence="21" id="KW-1185">Reference proteome</keyword>
<proteinExistence type="inferred from homology"/>